<dbReference type="PANTHER" id="PTHR33112:SF16">
    <property type="entry name" value="HETEROKARYON INCOMPATIBILITY DOMAIN-CONTAINING PROTEIN"/>
    <property type="match status" value="1"/>
</dbReference>
<dbReference type="InterPro" id="IPR010730">
    <property type="entry name" value="HET"/>
</dbReference>
<evidence type="ECO:0000259" key="1">
    <source>
        <dbReference type="Pfam" id="PF06985"/>
    </source>
</evidence>
<protein>
    <recommendedName>
        <fullName evidence="1">Heterokaryon incompatibility domain-containing protein</fullName>
    </recommendedName>
</protein>
<dbReference type="Proteomes" id="UP001310594">
    <property type="component" value="Unassembled WGS sequence"/>
</dbReference>
<evidence type="ECO:0000313" key="3">
    <source>
        <dbReference type="Proteomes" id="UP001310594"/>
    </source>
</evidence>
<evidence type="ECO:0000313" key="2">
    <source>
        <dbReference type="EMBL" id="KAK5701714.1"/>
    </source>
</evidence>
<dbReference type="EMBL" id="JAVRQU010000006">
    <property type="protein sequence ID" value="KAK5701714.1"/>
    <property type="molecule type" value="Genomic_DNA"/>
</dbReference>
<feature type="domain" description="Heterokaryon incompatibility" evidence="1">
    <location>
        <begin position="40"/>
        <end position="207"/>
    </location>
</feature>
<proteinExistence type="predicted"/>
<comment type="caution">
    <text evidence="2">The sequence shown here is derived from an EMBL/GenBank/DDBJ whole genome shotgun (WGS) entry which is preliminary data.</text>
</comment>
<dbReference type="AlphaFoldDB" id="A0AAN8A3G1"/>
<accession>A0AAN8A3G1</accession>
<organism evidence="2 3">
    <name type="scientific">Elasticomyces elasticus</name>
    <dbReference type="NCBI Taxonomy" id="574655"/>
    <lineage>
        <taxon>Eukaryota</taxon>
        <taxon>Fungi</taxon>
        <taxon>Dikarya</taxon>
        <taxon>Ascomycota</taxon>
        <taxon>Pezizomycotina</taxon>
        <taxon>Dothideomycetes</taxon>
        <taxon>Dothideomycetidae</taxon>
        <taxon>Mycosphaerellales</taxon>
        <taxon>Teratosphaeriaceae</taxon>
        <taxon>Elasticomyces</taxon>
    </lineage>
</organism>
<gene>
    <name evidence="2" type="ORF">LTR97_004532</name>
</gene>
<reference evidence="2" key="1">
    <citation type="submission" date="2023-08" db="EMBL/GenBank/DDBJ databases">
        <title>Black Yeasts Isolated from many extreme environments.</title>
        <authorList>
            <person name="Coleine C."/>
            <person name="Stajich J.E."/>
            <person name="Selbmann L."/>
        </authorList>
    </citation>
    <scope>NUCLEOTIDE SEQUENCE</scope>
    <source>
        <strain evidence="2">CCFEE 5810</strain>
    </source>
</reference>
<dbReference type="PANTHER" id="PTHR33112">
    <property type="entry name" value="DOMAIN PROTEIN, PUTATIVE-RELATED"/>
    <property type="match status" value="1"/>
</dbReference>
<name>A0AAN8A3G1_9PEZI</name>
<dbReference type="Pfam" id="PF06985">
    <property type="entry name" value="HET"/>
    <property type="match status" value="1"/>
</dbReference>
<sequence length="498" mass="55777">MIRRELVYHEHERPSRLIEVQNHRTLQLRLVDGKTSTAPYAALSYTWGSAPPVWQTVKVNLRERQYLLSYDDFPRTLQDAVTTAVKLGLRYLWIDSLCICQDDDDDWAKEASRMAYIYMSAHVTIAADASKGSIAGMYNVRSRSQLPHLARWAITNRLLSGNESTLYLRPNILRESIDEGLCGKFERHDNWDKGSSILATRGWCCQEKLLSPRVLHFTDTQLFWECRHSARSEDNLFFSPRARGLADVLEYSVAEDQGTFASPRPTAKSTAALLDRWYHRVVADDYSGRKLTRASDKLIALAGLASAFKPLIQSRYLAGCKAAVYRVPSWSWASQDSRVAHSLAIRESMIRYAEIMDVDVTSADGNDTGAVTDGFLVLRGPVVCGRLGAPATIVEADNVIAIDCDEEEFTTLVLDDGIILEATLDDDVNDTKEVLACILLEDSWAEHGVLFALLLQKVEDGSGNFRRIGLATKQQQQHLSTAQLLALKTMPSRTMTVV</sequence>